<comment type="catalytic activity">
    <reaction evidence="11">
        <text>2-phenylacetate + ATP + CoA = phenylacetyl-CoA + AMP + diphosphate</text>
        <dbReference type="Rhea" id="RHEA:20956"/>
        <dbReference type="ChEBI" id="CHEBI:18401"/>
        <dbReference type="ChEBI" id="CHEBI:30616"/>
        <dbReference type="ChEBI" id="CHEBI:33019"/>
        <dbReference type="ChEBI" id="CHEBI:57287"/>
        <dbReference type="ChEBI" id="CHEBI:57390"/>
        <dbReference type="ChEBI" id="CHEBI:456215"/>
        <dbReference type="EC" id="6.2.1.30"/>
    </reaction>
</comment>
<dbReference type="Pfam" id="PF14535">
    <property type="entry name" value="AMP-binding_C_2"/>
    <property type="match status" value="1"/>
</dbReference>
<evidence type="ECO:0000256" key="3">
    <source>
        <dbReference type="ARBA" id="ARBA00022553"/>
    </source>
</evidence>
<sequence>MTEIMSEERLTRDEMASLQLRRLRETLSYAKERVGFYRQLFQEHSMTHEDITSLDQIAGLPFTKKSDLVQNYPYGMCAVDPSEIIRLHASSGTTGKPINTYYTRKDQQDWQKCMERNFRIAGITKDDVCQIAFRYTLFTGAFGHHLGAESCGAMVIPTSAGQTERQIMMMQDLKTTVLHCTPSYALVVAEKLKESGIDPQSLALRLGIHGAEPMSEEMRQHIEEGLGVTALRDYGLTEVGGPGVSMECPSKSGFHINEDYFYPEIIDPNTLEPLPPGEIGELVFTSLQKEAMPLIRYRTRDITHLMYDTCACGRTLVRHGPICGRTDDMLIVGGVNFFPSQLESILLAFSETAPHYALYLRKKGPVDDVSVEVETLPEFWALTDENSSDRLMQRIEGKIKDILGFRIHVRLMSPNSIPRSEGKSKRVFDER</sequence>
<keyword evidence="3" id="KW-0597">Phosphoprotein</keyword>
<keyword evidence="2" id="KW-0596">Phosphopantetheine</keyword>
<evidence type="ECO:0000256" key="11">
    <source>
        <dbReference type="PIRNR" id="PIRNR006444"/>
    </source>
</evidence>
<dbReference type="EMBL" id="JACRDE010000186">
    <property type="protein sequence ID" value="MBI5249163.1"/>
    <property type="molecule type" value="Genomic_DNA"/>
</dbReference>
<dbReference type="EC" id="6.2.1.30" evidence="8 11"/>
<dbReference type="InterPro" id="IPR011880">
    <property type="entry name" value="PA_CoA_ligase"/>
</dbReference>
<dbReference type="SUPFAM" id="SSF56801">
    <property type="entry name" value="Acetyl-CoA synthetase-like"/>
    <property type="match status" value="1"/>
</dbReference>
<keyword evidence="5 11" id="KW-0547">Nucleotide-binding</keyword>
<reference evidence="14" key="1">
    <citation type="submission" date="2020-07" db="EMBL/GenBank/DDBJ databases">
        <title>Huge and variable diversity of episymbiotic CPR bacteria and DPANN archaea in groundwater ecosystems.</title>
        <authorList>
            <person name="He C.Y."/>
            <person name="Keren R."/>
            <person name="Whittaker M."/>
            <person name="Farag I.F."/>
            <person name="Doudna J."/>
            <person name="Cate J.H.D."/>
            <person name="Banfield J.F."/>
        </authorList>
    </citation>
    <scope>NUCLEOTIDE SEQUENCE</scope>
    <source>
        <strain evidence="14">NC_groundwater_1664_Pr3_B-0.1um_52_9</strain>
    </source>
</reference>
<dbReference type="InterPro" id="IPR051414">
    <property type="entry name" value="Adenylate-forming_Reductase"/>
</dbReference>
<dbReference type="Gene3D" id="3.40.50.12780">
    <property type="entry name" value="N-terminal domain of ligase-like"/>
    <property type="match status" value="1"/>
</dbReference>
<dbReference type="AlphaFoldDB" id="A0A9D6YZS3"/>
<evidence type="ECO:0000259" key="13">
    <source>
        <dbReference type="Pfam" id="PF14535"/>
    </source>
</evidence>
<evidence type="ECO:0000313" key="14">
    <source>
        <dbReference type="EMBL" id="MBI5249163.1"/>
    </source>
</evidence>
<comment type="subunit">
    <text evidence="1">Monomer.</text>
</comment>
<comment type="similarity">
    <text evidence="7 11">Belongs to the phenylacetyl-CoA ligase family.</text>
</comment>
<organism evidence="14 15">
    <name type="scientific">Desulfomonile tiedjei</name>
    <dbReference type="NCBI Taxonomy" id="2358"/>
    <lineage>
        <taxon>Bacteria</taxon>
        <taxon>Pseudomonadati</taxon>
        <taxon>Thermodesulfobacteriota</taxon>
        <taxon>Desulfomonilia</taxon>
        <taxon>Desulfomonilales</taxon>
        <taxon>Desulfomonilaceae</taxon>
        <taxon>Desulfomonile</taxon>
    </lineage>
</organism>
<dbReference type="InterPro" id="IPR042099">
    <property type="entry name" value="ANL_N_sf"/>
</dbReference>
<evidence type="ECO:0000313" key="15">
    <source>
        <dbReference type="Proteomes" id="UP000807825"/>
    </source>
</evidence>
<evidence type="ECO:0000256" key="10">
    <source>
        <dbReference type="ARBA" id="ARBA00075111"/>
    </source>
</evidence>
<keyword evidence="4 11" id="KW-0436">Ligase</keyword>
<dbReference type="CDD" id="cd05913">
    <property type="entry name" value="PaaK"/>
    <property type="match status" value="1"/>
</dbReference>
<dbReference type="PANTHER" id="PTHR43439">
    <property type="entry name" value="PHENYLACETATE-COENZYME A LIGASE"/>
    <property type="match status" value="1"/>
</dbReference>
<dbReference type="FunFam" id="3.40.50.12780:FF:000016">
    <property type="entry name" value="Phenylacetate-coenzyme A ligase"/>
    <property type="match status" value="1"/>
</dbReference>
<feature type="domain" description="AMP-dependent ligase C-terminal" evidence="13">
    <location>
        <begin position="334"/>
        <end position="431"/>
    </location>
</feature>
<feature type="domain" description="AMP-dependent synthetase/ligase" evidence="12">
    <location>
        <begin position="60"/>
        <end position="285"/>
    </location>
</feature>
<evidence type="ECO:0000256" key="8">
    <source>
        <dbReference type="ARBA" id="ARBA00066629"/>
    </source>
</evidence>
<dbReference type="PANTHER" id="PTHR43439:SF2">
    <property type="entry name" value="ENZYME, PUTATIVE (JCVI)-RELATED"/>
    <property type="match status" value="1"/>
</dbReference>
<comment type="pathway">
    <text evidence="6 11">Aromatic compound metabolism; phenylacetate degradation.</text>
</comment>
<evidence type="ECO:0000256" key="4">
    <source>
        <dbReference type="ARBA" id="ARBA00022598"/>
    </source>
</evidence>
<evidence type="ECO:0000259" key="12">
    <source>
        <dbReference type="Pfam" id="PF00501"/>
    </source>
</evidence>
<dbReference type="InterPro" id="IPR028154">
    <property type="entry name" value="AMP-dep_Lig_C"/>
</dbReference>
<dbReference type="GO" id="GO:0047475">
    <property type="term" value="F:phenylacetate-CoA ligase activity"/>
    <property type="evidence" value="ECO:0007669"/>
    <property type="project" value="UniProtKB-EC"/>
</dbReference>
<proteinExistence type="inferred from homology"/>
<dbReference type="Pfam" id="PF00501">
    <property type="entry name" value="AMP-binding"/>
    <property type="match status" value="1"/>
</dbReference>
<evidence type="ECO:0000256" key="7">
    <source>
        <dbReference type="ARBA" id="ARBA00061566"/>
    </source>
</evidence>
<dbReference type="PIRSF" id="PIRSF006444">
    <property type="entry name" value="PaaK"/>
    <property type="match status" value="1"/>
</dbReference>
<dbReference type="GO" id="GO:0000166">
    <property type="term" value="F:nucleotide binding"/>
    <property type="evidence" value="ECO:0007669"/>
    <property type="project" value="UniProtKB-KW"/>
</dbReference>
<protein>
    <recommendedName>
        <fullName evidence="9 11">Phenylacetate-coenzyme A ligase</fullName>
        <ecNumber evidence="8 11">6.2.1.30</ecNumber>
    </recommendedName>
    <alternativeName>
        <fullName evidence="10 11">Phenylacetyl-CoA ligase</fullName>
    </alternativeName>
</protein>
<dbReference type="InterPro" id="IPR000873">
    <property type="entry name" value="AMP-dep_synth/lig_dom"/>
</dbReference>
<evidence type="ECO:0000256" key="2">
    <source>
        <dbReference type="ARBA" id="ARBA00022450"/>
    </source>
</evidence>
<dbReference type="GO" id="GO:0010124">
    <property type="term" value="P:phenylacetate catabolic process"/>
    <property type="evidence" value="ECO:0007669"/>
    <property type="project" value="UniProtKB-UniRule"/>
</dbReference>
<name>A0A9D6YZS3_9BACT</name>
<gene>
    <name evidence="14" type="ORF">HY912_06685</name>
</gene>
<dbReference type="Gene3D" id="3.30.300.30">
    <property type="match status" value="1"/>
</dbReference>
<evidence type="ECO:0000256" key="6">
    <source>
        <dbReference type="ARBA" id="ARBA00060591"/>
    </source>
</evidence>
<evidence type="ECO:0000256" key="9">
    <source>
        <dbReference type="ARBA" id="ARBA00068695"/>
    </source>
</evidence>
<evidence type="ECO:0000256" key="1">
    <source>
        <dbReference type="ARBA" id="ARBA00011245"/>
    </source>
</evidence>
<dbReference type="Proteomes" id="UP000807825">
    <property type="component" value="Unassembled WGS sequence"/>
</dbReference>
<accession>A0A9D6YZS3</accession>
<evidence type="ECO:0000256" key="5">
    <source>
        <dbReference type="ARBA" id="ARBA00022741"/>
    </source>
</evidence>
<comment type="caution">
    <text evidence="14">The sequence shown here is derived from an EMBL/GenBank/DDBJ whole genome shotgun (WGS) entry which is preliminary data.</text>
</comment>
<comment type="function">
    <text evidence="11">Catalyzes the activation of phenylacetic acid (PA) to phenylacetyl-CoA (PA-CoA).</text>
</comment>
<dbReference type="InterPro" id="IPR045851">
    <property type="entry name" value="AMP-bd_C_sf"/>
</dbReference>